<dbReference type="Proteomes" id="UP000823388">
    <property type="component" value="Chromosome 9N"/>
</dbReference>
<feature type="compositionally biased region" description="Pro residues" evidence="1">
    <location>
        <begin position="104"/>
        <end position="115"/>
    </location>
</feature>
<gene>
    <name evidence="2" type="ORF">PVAP13_9NG215500</name>
</gene>
<name>A0A8T0MKW3_PANVG</name>
<dbReference type="AlphaFoldDB" id="A0A8T0MKW3"/>
<accession>A0A8T0MKW3</accession>
<reference evidence="2" key="1">
    <citation type="submission" date="2020-05" db="EMBL/GenBank/DDBJ databases">
        <title>WGS assembly of Panicum virgatum.</title>
        <authorList>
            <person name="Lovell J.T."/>
            <person name="Jenkins J."/>
            <person name="Shu S."/>
            <person name="Juenger T.E."/>
            <person name="Schmutz J."/>
        </authorList>
    </citation>
    <scope>NUCLEOTIDE SEQUENCE</scope>
    <source>
        <strain evidence="2">AP13</strain>
    </source>
</reference>
<dbReference type="EMBL" id="CM029054">
    <property type="protein sequence ID" value="KAG2536732.1"/>
    <property type="molecule type" value="Genomic_DNA"/>
</dbReference>
<sequence length="121" mass="12443">MRGASRGGQVPLPLSTWRLGCRRGRGAPRESGEAGGRGRKSGPGMWKKPWSNPSQDFRGGSEGGGGGGNSRGRSARRGATTRSPARRGEGIAEAGARSPGRAIPFPPLSSPPPTLPSSLSR</sequence>
<keyword evidence="3" id="KW-1185">Reference proteome</keyword>
<proteinExistence type="predicted"/>
<feature type="compositionally biased region" description="Gly residues" evidence="1">
    <location>
        <begin position="60"/>
        <end position="70"/>
    </location>
</feature>
<comment type="caution">
    <text evidence="2">The sequence shown here is derived from an EMBL/GenBank/DDBJ whole genome shotgun (WGS) entry which is preliminary data.</text>
</comment>
<organism evidence="2 3">
    <name type="scientific">Panicum virgatum</name>
    <name type="common">Blackwell switchgrass</name>
    <dbReference type="NCBI Taxonomy" id="38727"/>
    <lineage>
        <taxon>Eukaryota</taxon>
        <taxon>Viridiplantae</taxon>
        <taxon>Streptophyta</taxon>
        <taxon>Embryophyta</taxon>
        <taxon>Tracheophyta</taxon>
        <taxon>Spermatophyta</taxon>
        <taxon>Magnoliopsida</taxon>
        <taxon>Liliopsida</taxon>
        <taxon>Poales</taxon>
        <taxon>Poaceae</taxon>
        <taxon>PACMAD clade</taxon>
        <taxon>Panicoideae</taxon>
        <taxon>Panicodae</taxon>
        <taxon>Paniceae</taxon>
        <taxon>Panicinae</taxon>
        <taxon>Panicum</taxon>
        <taxon>Panicum sect. Hiantes</taxon>
    </lineage>
</organism>
<evidence type="ECO:0000313" key="2">
    <source>
        <dbReference type="EMBL" id="KAG2536732.1"/>
    </source>
</evidence>
<evidence type="ECO:0000256" key="1">
    <source>
        <dbReference type="SAM" id="MobiDB-lite"/>
    </source>
</evidence>
<protein>
    <submittedName>
        <fullName evidence="2">Uncharacterized protein</fullName>
    </submittedName>
</protein>
<feature type="region of interest" description="Disordered" evidence="1">
    <location>
        <begin position="1"/>
        <end position="121"/>
    </location>
</feature>
<evidence type="ECO:0000313" key="3">
    <source>
        <dbReference type="Proteomes" id="UP000823388"/>
    </source>
</evidence>